<dbReference type="GO" id="GO:0005576">
    <property type="term" value="C:extracellular region"/>
    <property type="evidence" value="ECO:0007669"/>
    <property type="project" value="UniProtKB-SubCell"/>
</dbReference>
<keyword evidence="5" id="KW-0964">Secreted</keyword>
<keyword evidence="9" id="KW-0282">Flagellum</keyword>
<evidence type="ECO:0000256" key="5">
    <source>
        <dbReference type="ARBA" id="ARBA00022525"/>
    </source>
</evidence>
<dbReference type="EMBL" id="FQZF01000039">
    <property type="protein sequence ID" value="SHK25001.1"/>
    <property type="molecule type" value="Genomic_DNA"/>
</dbReference>
<dbReference type="STRING" id="198092.SAMN02745194_04542"/>
<feature type="domain" description="Flagellar basal-body/hook protein C-terminal" evidence="7">
    <location>
        <begin position="466"/>
        <end position="504"/>
    </location>
</feature>
<name>A0A1M6QXP3_9PROT</name>
<dbReference type="AlphaFoldDB" id="A0A1M6QXP3"/>
<comment type="similarity">
    <text evidence="3">Belongs to the flagella basal body rod proteins family.</text>
</comment>
<evidence type="ECO:0000256" key="6">
    <source>
        <dbReference type="ARBA" id="ARBA00023143"/>
    </source>
</evidence>
<evidence type="ECO:0000313" key="10">
    <source>
        <dbReference type="Proteomes" id="UP000184387"/>
    </source>
</evidence>
<evidence type="ECO:0000256" key="4">
    <source>
        <dbReference type="ARBA" id="ARBA00016244"/>
    </source>
</evidence>
<accession>A0A1M6QXP3</accession>
<evidence type="ECO:0000259" key="8">
    <source>
        <dbReference type="Pfam" id="PF22638"/>
    </source>
</evidence>
<dbReference type="InterPro" id="IPR053927">
    <property type="entry name" value="FlgK_helical"/>
</dbReference>
<dbReference type="GO" id="GO:0044780">
    <property type="term" value="P:bacterial-type flagellum assembly"/>
    <property type="evidence" value="ECO:0007669"/>
    <property type="project" value="InterPro"/>
</dbReference>
<gene>
    <name evidence="9" type="ORF">SAMN02745194_04542</name>
</gene>
<keyword evidence="10" id="KW-1185">Reference proteome</keyword>
<proteinExistence type="inferred from homology"/>
<organism evidence="9 10">
    <name type="scientific">Muricoccus roseus</name>
    <dbReference type="NCBI Taxonomy" id="198092"/>
    <lineage>
        <taxon>Bacteria</taxon>
        <taxon>Pseudomonadati</taxon>
        <taxon>Pseudomonadota</taxon>
        <taxon>Alphaproteobacteria</taxon>
        <taxon>Acetobacterales</taxon>
        <taxon>Roseomonadaceae</taxon>
        <taxon>Muricoccus</taxon>
    </lineage>
</organism>
<reference evidence="9 10" key="1">
    <citation type="submission" date="2016-11" db="EMBL/GenBank/DDBJ databases">
        <authorList>
            <person name="Jaros S."/>
            <person name="Januszkiewicz K."/>
            <person name="Wedrychowicz H."/>
        </authorList>
    </citation>
    <scope>NUCLEOTIDE SEQUENCE [LARGE SCALE GENOMIC DNA]</scope>
    <source>
        <strain evidence="9 10">DSM 14916</strain>
    </source>
</reference>
<dbReference type="PANTHER" id="PTHR30033:SF1">
    <property type="entry name" value="FLAGELLAR HOOK-ASSOCIATED PROTEIN 1"/>
    <property type="match status" value="1"/>
</dbReference>
<evidence type="ECO:0000313" key="9">
    <source>
        <dbReference type="EMBL" id="SHK25001.1"/>
    </source>
</evidence>
<feature type="domain" description="Flagellar hook-associated protein FlgK helical" evidence="8">
    <location>
        <begin position="100"/>
        <end position="309"/>
    </location>
</feature>
<sequence length="507" mass="51302">MSLDLALSIARSGLAHVNRQLAQSAANVANAATPGYTRKVVQGEASVAGTLSAGVRSAEATRAVDAALVTQMNAARASTDAAAIRARLLEGVEVAHGAAGESIGDLTAALGDAFVSLRGDPSDAVLQAAAADAAEELASRYNTVSTAIQTARQAAQDGMEEDVAKLNAAIRQVSVLTERIIPLRAQGMSTVELEDQRDKAIADISSIMQVRAVAQDNGGVVLISAAGLNLPLDAEEGPFSIGSAILGAESYHGGSGTLPGVMLGGADVTARLGRGTLGALAALRDSELPLAQAELDVSAANLAARFNAQGLRLFTGDAGSVPDPTTAYATGGWIGFAGALRVNPAVLADTSLLRDGTHAVALTPGGPTAFTPNPSGGPAEFTTLIDRVLNRSLGKEVSAGNPHPAFAFTGLGPDGLLNSSLRSAVSLGDHAARLVAVQTAARAEAAEDGQAAGDLLTALEARFSARAGVDVDTELAAMVTLQTAYAANARIVSVVQGMYDTLFQAVR</sequence>
<keyword evidence="6" id="KW-0975">Bacterial flagellum</keyword>
<dbReference type="Pfam" id="PF06429">
    <property type="entry name" value="Flg_bbr_C"/>
    <property type="match status" value="1"/>
</dbReference>
<evidence type="ECO:0000256" key="3">
    <source>
        <dbReference type="ARBA" id="ARBA00009677"/>
    </source>
</evidence>
<dbReference type="RefSeq" id="WP_073139299.1">
    <property type="nucleotide sequence ID" value="NZ_FQZF01000039.1"/>
</dbReference>
<keyword evidence="9" id="KW-0966">Cell projection</keyword>
<evidence type="ECO:0000259" key="7">
    <source>
        <dbReference type="Pfam" id="PF06429"/>
    </source>
</evidence>
<dbReference type="GO" id="GO:0005198">
    <property type="term" value="F:structural molecule activity"/>
    <property type="evidence" value="ECO:0007669"/>
    <property type="project" value="InterPro"/>
</dbReference>
<dbReference type="Proteomes" id="UP000184387">
    <property type="component" value="Unassembled WGS sequence"/>
</dbReference>
<protein>
    <recommendedName>
        <fullName evidence="4">Flagellar hook-associated protein 1</fullName>
    </recommendedName>
</protein>
<dbReference type="PANTHER" id="PTHR30033">
    <property type="entry name" value="FLAGELLAR HOOK-ASSOCIATED PROTEIN 1"/>
    <property type="match status" value="1"/>
</dbReference>
<evidence type="ECO:0000256" key="2">
    <source>
        <dbReference type="ARBA" id="ARBA00004613"/>
    </source>
</evidence>
<dbReference type="InterPro" id="IPR010930">
    <property type="entry name" value="Flg_bb/hook_C_dom"/>
</dbReference>
<evidence type="ECO:0000256" key="1">
    <source>
        <dbReference type="ARBA" id="ARBA00004365"/>
    </source>
</evidence>
<dbReference type="Pfam" id="PF22638">
    <property type="entry name" value="FlgK_D1"/>
    <property type="match status" value="1"/>
</dbReference>
<comment type="subcellular location">
    <subcellularLocation>
        <location evidence="1">Bacterial flagellum</location>
    </subcellularLocation>
    <subcellularLocation>
        <location evidence="2">Secreted</location>
    </subcellularLocation>
</comment>
<dbReference type="SUPFAM" id="SSF64518">
    <property type="entry name" value="Phase 1 flagellin"/>
    <property type="match status" value="1"/>
</dbReference>
<dbReference type="OrthoDB" id="7181295at2"/>
<dbReference type="InterPro" id="IPR002371">
    <property type="entry name" value="FlgK"/>
</dbReference>
<keyword evidence="9" id="KW-0969">Cilium</keyword>
<dbReference type="GO" id="GO:0009424">
    <property type="term" value="C:bacterial-type flagellum hook"/>
    <property type="evidence" value="ECO:0007669"/>
    <property type="project" value="InterPro"/>
</dbReference>